<proteinExistence type="predicted"/>
<accession>A0A3A1U0P3</accession>
<sequence>MTAAVEVLPATADRFDLVAHALTGGGDGASCWCRWLLETRRAFDAATREERRTLLVRELEDAAVAPGLVLTVDGAAAGWVRVGPRVAQPGVLRTRVVRGGGAEPADDPEVWAVTCFVVRREHRGTGVAAALLDAAVGHAFAHGARVVEGYPVDRAARPGATSAELWHGTAGLFVRAGFVETARPTPARPVMTLRP</sequence>
<keyword evidence="3" id="KW-1185">Reference proteome</keyword>
<dbReference type="InterPro" id="IPR016181">
    <property type="entry name" value="Acyl_CoA_acyltransferase"/>
</dbReference>
<evidence type="ECO:0000259" key="1">
    <source>
        <dbReference type="PROSITE" id="PS51186"/>
    </source>
</evidence>
<dbReference type="Proteomes" id="UP000265742">
    <property type="component" value="Unassembled WGS sequence"/>
</dbReference>
<organism evidence="2 3">
    <name type="scientific">Amnibacterium setariae</name>
    <dbReference type="NCBI Taxonomy" id="2306585"/>
    <lineage>
        <taxon>Bacteria</taxon>
        <taxon>Bacillati</taxon>
        <taxon>Actinomycetota</taxon>
        <taxon>Actinomycetes</taxon>
        <taxon>Micrococcales</taxon>
        <taxon>Microbacteriaceae</taxon>
        <taxon>Amnibacterium</taxon>
    </lineage>
</organism>
<evidence type="ECO:0000313" key="3">
    <source>
        <dbReference type="Proteomes" id="UP000265742"/>
    </source>
</evidence>
<dbReference type="Pfam" id="PF00583">
    <property type="entry name" value="Acetyltransf_1"/>
    <property type="match status" value="1"/>
</dbReference>
<dbReference type="RefSeq" id="WP_119480405.1">
    <property type="nucleotide sequence ID" value="NZ_QXTG01000001.1"/>
</dbReference>
<feature type="domain" description="N-acetyltransferase" evidence="1">
    <location>
        <begin position="17"/>
        <end position="195"/>
    </location>
</feature>
<protein>
    <submittedName>
        <fullName evidence="2">GNAT family N-acetyltransferase</fullName>
    </submittedName>
</protein>
<reference evidence="3" key="1">
    <citation type="submission" date="2018-09" db="EMBL/GenBank/DDBJ databases">
        <authorList>
            <person name="Kim I."/>
        </authorList>
    </citation>
    <scope>NUCLEOTIDE SEQUENCE [LARGE SCALE GENOMIC DNA]</scope>
    <source>
        <strain evidence="3">DD4a</strain>
    </source>
</reference>
<comment type="caution">
    <text evidence="2">The sequence shown here is derived from an EMBL/GenBank/DDBJ whole genome shotgun (WGS) entry which is preliminary data.</text>
</comment>
<dbReference type="EMBL" id="QXTG01000001">
    <property type="protein sequence ID" value="RIX30042.1"/>
    <property type="molecule type" value="Genomic_DNA"/>
</dbReference>
<dbReference type="GO" id="GO:0016747">
    <property type="term" value="F:acyltransferase activity, transferring groups other than amino-acyl groups"/>
    <property type="evidence" value="ECO:0007669"/>
    <property type="project" value="InterPro"/>
</dbReference>
<dbReference type="SUPFAM" id="SSF55729">
    <property type="entry name" value="Acyl-CoA N-acyltransferases (Nat)"/>
    <property type="match status" value="1"/>
</dbReference>
<dbReference type="Gene3D" id="3.40.630.30">
    <property type="match status" value="1"/>
</dbReference>
<name>A0A3A1U0P3_9MICO</name>
<evidence type="ECO:0000313" key="2">
    <source>
        <dbReference type="EMBL" id="RIX30042.1"/>
    </source>
</evidence>
<keyword evidence="2" id="KW-0808">Transferase</keyword>
<gene>
    <name evidence="2" type="ORF">D1781_00795</name>
</gene>
<dbReference type="PROSITE" id="PS51186">
    <property type="entry name" value="GNAT"/>
    <property type="match status" value="1"/>
</dbReference>
<dbReference type="InterPro" id="IPR000182">
    <property type="entry name" value="GNAT_dom"/>
</dbReference>
<dbReference type="OrthoDB" id="3239945at2"/>
<dbReference type="AlphaFoldDB" id="A0A3A1U0P3"/>